<gene>
    <name evidence="1" type="ORF">RhiirA4_476320</name>
</gene>
<reference evidence="1 2" key="1">
    <citation type="submission" date="2015-10" db="EMBL/GenBank/DDBJ databases">
        <title>Genome analyses suggest a sexual origin of heterokaryosis in a supposedly ancient asexual fungus.</title>
        <authorList>
            <person name="Ropars J."/>
            <person name="Sedzielewska K."/>
            <person name="Noel J."/>
            <person name="Charron P."/>
            <person name="Farinelli L."/>
            <person name="Marton T."/>
            <person name="Kruger M."/>
            <person name="Pelin A."/>
            <person name="Brachmann A."/>
            <person name="Corradi N."/>
        </authorList>
    </citation>
    <scope>NUCLEOTIDE SEQUENCE [LARGE SCALE GENOMIC DNA]</scope>
    <source>
        <strain evidence="1 2">A4</strain>
    </source>
</reference>
<keyword evidence="2" id="KW-1185">Reference proteome</keyword>
<comment type="caution">
    <text evidence="1">The sequence shown here is derived from an EMBL/GenBank/DDBJ whole genome shotgun (WGS) entry which is preliminary data.</text>
</comment>
<sequence>MSLQDPTLTPKQQPLILIPCNDGSVKQIGTRQCTSRYGWIQTHPSTPKLSFKGSNGNWINNQIKEAIEQGKVFTELMRIINNGRKYYYK</sequence>
<protein>
    <submittedName>
        <fullName evidence="1">Uncharacterized protein</fullName>
    </submittedName>
</protein>
<evidence type="ECO:0000313" key="1">
    <source>
        <dbReference type="EMBL" id="PKY56211.1"/>
    </source>
</evidence>
<accession>A0A2I1HBE2</accession>
<evidence type="ECO:0000313" key="2">
    <source>
        <dbReference type="Proteomes" id="UP000234323"/>
    </source>
</evidence>
<name>A0A2I1HBE2_9GLOM</name>
<dbReference type="Proteomes" id="UP000234323">
    <property type="component" value="Unassembled WGS sequence"/>
</dbReference>
<dbReference type="AlphaFoldDB" id="A0A2I1HBE2"/>
<dbReference type="EMBL" id="LLXI01002101">
    <property type="protein sequence ID" value="PKY56211.1"/>
    <property type="molecule type" value="Genomic_DNA"/>
</dbReference>
<organism evidence="1 2">
    <name type="scientific">Rhizophagus irregularis</name>
    <dbReference type="NCBI Taxonomy" id="588596"/>
    <lineage>
        <taxon>Eukaryota</taxon>
        <taxon>Fungi</taxon>
        <taxon>Fungi incertae sedis</taxon>
        <taxon>Mucoromycota</taxon>
        <taxon>Glomeromycotina</taxon>
        <taxon>Glomeromycetes</taxon>
        <taxon>Glomerales</taxon>
        <taxon>Glomeraceae</taxon>
        <taxon>Rhizophagus</taxon>
    </lineage>
</organism>
<proteinExistence type="predicted"/>